<comment type="subcellular location">
    <subcellularLocation>
        <location evidence="1">Nucleus</location>
    </subcellularLocation>
</comment>
<evidence type="ECO:0000259" key="7">
    <source>
        <dbReference type="SMART" id="SM00974"/>
    </source>
</evidence>
<feature type="region of interest" description="Disordered" evidence="6">
    <location>
        <begin position="1327"/>
        <end position="1377"/>
    </location>
</feature>
<proteinExistence type="inferred from homology"/>
<reference evidence="8" key="1">
    <citation type="submission" date="2019-04" db="EMBL/GenBank/DDBJ databases">
        <title>Friends and foes A comparative genomics study of 23 Aspergillus species from section Flavi.</title>
        <authorList>
            <consortium name="DOE Joint Genome Institute"/>
            <person name="Kjaerbolling I."/>
            <person name="Vesth T."/>
            <person name="Frisvad J.C."/>
            <person name="Nybo J.L."/>
            <person name="Theobald S."/>
            <person name="Kildgaard S."/>
            <person name="Isbrandt T."/>
            <person name="Kuo A."/>
            <person name="Sato A."/>
            <person name="Lyhne E.K."/>
            <person name="Kogle M.E."/>
            <person name="Wiebenga A."/>
            <person name="Kun R.S."/>
            <person name="Lubbers R.J."/>
            <person name="Makela M.R."/>
            <person name="Barry K."/>
            <person name="Chovatia M."/>
            <person name="Clum A."/>
            <person name="Daum C."/>
            <person name="Haridas S."/>
            <person name="He G."/>
            <person name="LaButti K."/>
            <person name="Lipzen A."/>
            <person name="Mondo S."/>
            <person name="Riley R."/>
            <person name="Salamov A."/>
            <person name="Simmons B.A."/>
            <person name="Magnuson J.K."/>
            <person name="Henrissat B."/>
            <person name="Mortensen U.H."/>
            <person name="Larsen T.O."/>
            <person name="Devries R.P."/>
            <person name="Grigoriev I.V."/>
            <person name="Machida M."/>
            <person name="Baker S.E."/>
            <person name="Andersen M.R."/>
        </authorList>
    </citation>
    <scope>NUCLEOTIDE SEQUENCE [LARGE SCALE GENOMIC DNA]</scope>
    <source>
        <strain evidence="8">CBS 121.62</strain>
    </source>
</reference>
<dbReference type="GO" id="GO:0005737">
    <property type="term" value="C:cytoplasm"/>
    <property type="evidence" value="ECO:0007669"/>
    <property type="project" value="TreeGrafter"/>
</dbReference>
<dbReference type="PANTHER" id="PTHR12363">
    <property type="entry name" value="TRANSPORTIN 3 AND IMPORTIN 13"/>
    <property type="match status" value="1"/>
</dbReference>
<keyword evidence="5" id="KW-0539">Nucleus</keyword>
<keyword evidence="3" id="KW-0813">Transport</keyword>
<evidence type="ECO:0000256" key="2">
    <source>
        <dbReference type="ARBA" id="ARBA00007991"/>
    </source>
</evidence>
<protein>
    <submittedName>
        <fullName evidence="8">Armadillo-type protein</fullName>
    </submittedName>
</protein>
<dbReference type="InterPro" id="IPR016024">
    <property type="entry name" value="ARM-type_fold"/>
</dbReference>
<evidence type="ECO:0000256" key="4">
    <source>
        <dbReference type="ARBA" id="ARBA00022927"/>
    </source>
</evidence>
<dbReference type="SUPFAM" id="SSF48371">
    <property type="entry name" value="ARM repeat"/>
    <property type="match status" value="1"/>
</dbReference>
<dbReference type="VEuPathDB" id="FungiDB:AFLA_005240"/>
<dbReference type="SMART" id="SM00974">
    <property type="entry name" value="T5orf172"/>
    <property type="match status" value="1"/>
</dbReference>
<evidence type="ECO:0000256" key="6">
    <source>
        <dbReference type="SAM" id="MobiDB-lite"/>
    </source>
</evidence>
<dbReference type="Proteomes" id="UP000325434">
    <property type="component" value="Unassembled WGS sequence"/>
</dbReference>
<evidence type="ECO:0000313" key="8">
    <source>
        <dbReference type="EMBL" id="KAB8250812.1"/>
    </source>
</evidence>
<dbReference type="GO" id="GO:0031267">
    <property type="term" value="F:small GTPase binding"/>
    <property type="evidence" value="ECO:0007669"/>
    <property type="project" value="InterPro"/>
</dbReference>
<evidence type="ECO:0000256" key="1">
    <source>
        <dbReference type="ARBA" id="ARBA00004123"/>
    </source>
</evidence>
<sequence length="1476" mass="165021">MSVDVPGQSSDVQVLINEARTLVSQLYDPANTGNPAKIKAIQEHLQILQKGPQAWLIANNLLSDESTDLRFFGALTFTVKINQDWQQLNEDEARELLGRLIDHYVLLVNGGERPLVVRKLASSLATIFLKPNAPWNQALWNLAASLANGKHLSEEQCQSFDLQDAVLPAMSERQVVSLLYFSNILAEEINRWSPESRRNGDSNRASENIKHAFLLVEFVLRHMLQQESSGHSISDGAPGVEAINSYQSWALVRNALQLRDTIRATQLAPATGYVIQSLKVPSLSKTAMQVLVELIDWRDSIFSQDHLYSILEYIISDLGTAHIASIMDADFEDENMTFLELLLAYATLKQRELLIQPLNSEHEKVLALLHTLFQAPGYAAVDDSASPLVLEWWTEVADDLQEIYLDTEEEEEGLDPAKRNLARAAMDCFEKLKYPSPEELQEWGDDDRSEFGAFRRDVCDFLLAIYPMLGLELVQVFQERAKSSLVQQDWRTFEAAIFCMAQLSEAVDENQHADACLNAIFFCDEFAQLCTGDVAMIPDKPRQTLVDMLGKYQSYFERTHALLPRVLTFLFASLDVASCASVASKSISHLCKSCRNALTFELPAFMDQFERFRFKPTATASTMEKVLEGIAAIVQTLPTDNEKAQFLERILKFFQEQAELARDEASRGLVEPARCRDVTIIEAACDILKAGFTENSGPYVFPPMVTVNFVKSIPLGSAGTDMVMGTASAFLASHSAHPQRIREETVALIVNVYETFCWMHEKPEFYDPEVANSGIDFLTRLLPKYHPFLFALTAVPQDSNQAGAGHVDGAPQRPPVLQAILNFTLLSLQGPEPLPLRSASQFWVGVLNLPYEEEAVQRALRDSIPALCRILASQVAGRCARSDLEHLCEVLRRLIFKQQGLARPHLATALADLGIDQTNQNQGPAVSPEERQRFLASLLAARGAKAQTSQLTRSFWVKCRGSGFDYIGFGTDRMPLFANSPEALANVTRTDSLDPATTCKGVTGGGKPCRRALSDTKMMYCWQHKDQAVAVSNGAGNKPNTSQLHPRSSIDTLMERLNIRDSLDNSNRYRPFKTKKKTKRTLCCCFEIIEENEPLPPRPVRPSSQNRPQSMQQVPSSAQRPQKGGWIPPTLSPQASSALTEELAKPLSEKDEPGYIYIFWITPADHSSRSMPPPTDVGSSLFSKHDDRGNNAIQKARDLNALTTKPTEFSPGAIRLKIGRANNVQRRMNEWTKQCNHHITLIRYYPYTPSSPGPSSGPALEVGRKVPYVHRVERLIHLELDDYRVRDMGKCSECGREHQEWFEIKAQKEAIRSVDECIRRWINREREKKKEKPQSLPPSSSKSPFKLPPLSPSTTTPKTHLPTTKTTHPHPQTQNPKILVPITTGASTKTATQEYSATASDAAITAPATNNPIGTHEQTNCAKSKVAITGCACRKSKEVEIWELARTLARKRLVVRKNPASFDWQVPDRLEAPRLN</sequence>
<evidence type="ECO:0000256" key="5">
    <source>
        <dbReference type="ARBA" id="ARBA00023242"/>
    </source>
</evidence>
<organism evidence="8">
    <name type="scientific">Aspergillus flavus</name>
    <dbReference type="NCBI Taxonomy" id="5059"/>
    <lineage>
        <taxon>Eukaryota</taxon>
        <taxon>Fungi</taxon>
        <taxon>Dikarya</taxon>
        <taxon>Ascomycota</taxon>
        <taxon>Pezizomycotina</taxon>
        <taxon>Eurotiomycetes</taxon>
        <taxon>Eurotiomycetidae</taxon>
        <taxon>Eurotiales</taxon>
        <taxon>Aspergillaceae</taxon>
        <taxon>Aspergillus</taxon>
        <taxon>Aspergillus subgen. Circumdati</taxon>
    </lineage>
</organism>
<dbReference type="EMBL" id="ML734563">
    <property type="protein sequence ID" value="KAB8250812.1"/>
    <property type="molecule type" value="Genomic_DNA"/>
</dbReference>
<name>A0A5N6H8D5_ASPFL</name>
<dbReference type="PANTHER" id="PTHR12363:SF33">
    <property type="entry name" value="IMPORTIN-13"/>
    <property type="match status" value="1"/>
</dbReference>
<comment type="similarity">
    <text evidence="2">Belongs to the importin beta family.</text>
</comment>
<dbReference type="InterPro" id="IPR051345">
    <property type="entry name" value="Importin_beta-like_NTR"/>
</dbReference>
<dbReference type="Pfam" id="PF10544">
    <property type="entry name" value="T5orf172"/>
    <property type="match status" value="1"/>
</dbReference>
<dbReference type="Pfam" id="PF24140">
    <property type="entry name" value="TPR_TNPO3_IPO13_3rd"/>
    <property type="match status" value="1"/>
</dbReference>
<dbReference type="Gene3D" id="1.25.10.10">
    <property type="entry name" value="Leucine-rich Repeat Variant"/>
    <property type="match status" value="1"/>
</dbReference>
<feature type="compositionally biased region" description="Low complexity" evidence="6">
    <location>
        <begin position="1352"/>
        <end position="1377"/>
    </location>
</feature>
<evidence type="ECO:0000256" key="3">
    <source>
        <dbReference type="ARBA" id="ARBA00022448"/>
    </source>
</evidence>
<feature type="region of interest" description="Disordered" evidence="6">
    <location>
        <begin position="1094"/>
        <end position="1145"/>
    </location>
</feature>
<keyword evidence="4" id="KW-0653">Protein transport</keyword>
<dbReference type="Pfam" id="PF03810">
    <property type="entry name" value="IBN_N"/>
    <property type="match status" value="1"/>
</dbReference>
<dbReference type="InterPro" id="IPR057942">
    <property type="entry name" value="TPR_TNPO3_IPO13_3rd"/>
</dbReference>
<feature type="compositionally biased region" description="Polar residues" evidence="6">
    <location>
        <begin position="1102"/>
        <end position="1120"/>
    </location>
</feature>
<dbReference type="InterPro" id="IPR001494">
    <property type="entry name" value="Importin-beta_N"/>
</dbReference>
<dbReference type="VEuPathDB" id="FungiDB:F9C07_2092408"/>
<dbReference type="VEuPathDB" id="FungiDB:AFLA_005239"/>
<gene>
    <name evidence="8" type="ORF">BDV35DRAFT_377246</name>
</gene>
<dbReference type="GO" id="GO:0006606">
    <property type="term" value="P:protein import into nucleus"/>
    <property type="evidence" value="ECO:0007669"/>
    <property type="project" value="TreeGrafter"/>
</dbReference>
<feature type="domain" description="Bacteriophage T5 Orf172 DNA-binding" evidence="7">
    <location>
        <begin position="1210"/>
        <end position="1314"/>
    </location>
</feature>
<dbReference type="InterPro" id="IPR011989">
    <property type="entry name" value="ARM-like"/>
</dbReference>
<accession>A0A5N6H8D5</accession>
<dbReference type="GO" id="GO:0005634">
    <property type="term" value="C:nucleus"/>
    <property type="evidence" value="ECO:0007669"/>
    <property type="project" value="UniProtKB-SubCell"/>
</dbReference>
<dbReference type="InterPro" id="IPR018306">
    <property type="entry name" value="Phage_T5_Orf172_DNA-bd"/>
</dbReference>